<accession>A0A2T4TY05</accession>
<dbReference type="GO" id="GO:0099621">
    <property type="term" value="F:undecaprenyl-phosphate 4-deoxy-4-formamido-L-arabinose transferase activity"/>
    <property type="evidence" value="ECO:0007669"/>
    <property type="project" value="TreeGrafter"/>
</dbReference>
<keyword evidence="3 10" id="KW-0808">Transferase</keyword>
<evidence type="ECO:0000259" key="9">
    <source>
        <dbReference type="Pfam" id="PF00535"/>
    </source>
</evidence>
<protein>
    <submittedName>
        <fullName evidence="10">Glycosyltransferase</fullName>
    </submittedName>
</protein>
<evidence type="ECO:0000256" key="4">
    <source>
        <dbReference type="ARBA" id="ARBA00022692"/>
    </source>
</evidence>
<name>A0A2T4TY05_9BACT</name>
<gene>
    <name evidence="10" type="ORF">CLG94_06835</name>
</gene>
<evidence type="ECO:0000256" key="8">
    <source>
        <dbReference type="SAM" id="Phobius"/>
    </source>
</evidence>
<evidence type="ECO:0000256" key="6">
    <source>
        <dbReference type="ARBA" id="ARBA00022989"/>
    </source>
</evidence>
<evidence type="ECO:0000256" key="5">
    <source>
        <dbReference type="ARBA" id="ARBA00022985"/>
    </source>
</evidence>
<evidence type="ECO:0000256" key="2">
    <source>
        <dbReference type="ARBA" id="ARBA00022676"/>
    </source>
</evidence>
<evidence type="ECO:0000256" key="3">
    <source>
        <dbReference type="ARBA" id="ARBA00022679"/>
    </source>
</evidence>
<feature type="domain" description="Glycosyltransferase 2-like" evidence="9">
    <location>
        <begin position="21"/>
        <end position="183"/>
    </location>
</feature>
<dbReference type="RefSeq" id="WP_107562127.1">
    <property type="nucleotide sequence ID" value="NZ_NVQC01000020.1"/>
</dbReference>
<proteinExistence type="predicted"/>
<dbReference type="EMBL" id="NVQC01000020">
    <property type="protein sequence ID" value="PTL36005.1"/>
    <property type="molecule type" value="Genomic_DNA"/>
</dbReference>
<keyword evidence="5" id="KW-0448">Lipopolysaccharide biosynthesis</keyword>
<dbReference type="GO" id="GO:0009103">
    <property type="term" value="P:lipopolysaccharide biosynthetic process"/>
    <property type="evidence" value="ECO:0007669"/>
    <property type="project" value="UniProtKB-KW"/>
</dbReference>
<dbReference type="Proteomes" id="UP000241436">
    <property type="component" value="Unassembled WGS sequence"/>
</dbReference>
<dbReference type="InterPro" id="IPR050256">
    <property type="entry name" value="Glycosyltransferase_2"/>
</dbReference>
<dbReference type="Pfam" id="PF00535">
    <property type="entry name" value="Glycos_transf_2"/>
    <property type="match status" value="1"/>
</dbReference>
<dbReference type="CDD" id="cd04187">
    <property type="entry name" value="DPM1_like_bac"/>
    <property type="match status" value="1"/>
</dbReference>
<dbReference type="AlphaFoldDB" id="A0A2T4TY05"/>
<keyword evidence="2" id="KW-0328">Glycosyltransferase</keyword>
<dbReference type="InterPro" id="IPR001173">
    <property type="entry name" value="Glyco_trans_2-like"/>
</dbReference>
<keyword evidence="7 8" id="KW-0472">Membrane</keyword>
<evidence type="ECO:0000256" key="1">
    <source>
        <dbReference type="ARBA" id="ARBA00022475"/>
    </source>
</evidence>
<dbReference type="SUPFAM" id="SSF53448">
    <property type="entry name" value="Nucleotide-diphospho-sugar transferases"/>
    <property type="match status" value="1"/>
</dbReference>
<evidence type="ECO:0000256" key="7">
    <source>
        <dbReference type="ARBA" id="ARBA00023136"/>
    </source>
</evidence>
<feature type="transmembrane region" description="Helical" evidence="8">
    <location>
        <begin position="246"/>
        <end position="271"/>
    </location>
</feature>
<evidence type="ECO:0000313" key="10">
    <source>
        <dbReference type="EMBL" id="PTL36005.1"/>
    </source>
</evidence>
<keyword evidence="6 8" id="KW-1133">Transmembrane helix</keyword>
<dbReference type="PANTHER" id="PTHR48090">
    <property type="entry name" value="UNDECAPRENYL-PHOSPHATE 4-DEOXY-4-FORMAMIDO-L-ARABINOSE TRANSFERASE-RELATED"/>
    <property type="match status" value="1"/>
</dbReference>
<dbReference type="InterPro" id="IPR029044">
    <property type="entry name" value="Nucleotide-diphossugar_trans"/>
</dbReference>
<dbReference type="OrthoDB" id="9802649at2"/>
<evidence type="ECO:0000313" key="11">
    <source>
        <dbReference type="Proteomes" id="UP000241436"/>
    </source>
</evidence>
<organism evidence="10 11">
    <name type="scientific">Candidatus Methylomirabilis limnetica</name>
    <dbReference type="NCBI Taxonomy" id="2033718"/>
    <lineage>
        <taxon>Bacteria</taxon>
        <taxon>Candidatus Methylomirabilota</taxon>
        <taxon>Candidatus Methylomirabilia</taxon>
        <taxon>Candidatus Methylomirabilales</taxon>
        <taxon>Candidatus Methylomirabilaceae</taxon>
        <taxon>Candidatus Methylomirabilis</taxon>
    </lineage>
</organism>
<reference evidence="10 11" key="1">
    <citation type="submission" date="2017-09" db="EMBL/GenBank/DDBJ databases">
        <title>Bloom of a denitrifying methanotroph, Candidatus Methylomirabilis limnetica, in a deep stratified lake.</title>
        <authorList>
            <person name="Graf J.S."/>
            <person name="Marchant H.K."/>
            <person name="Tienken D."/>
            <person name="Hach P.F."/>
            <person name="Brand A."/>
            <person name="Schubert C.J."/>
            <person name="Kuypers M.M."/>
            <person name="Milucka J."/>
        </authorList>
    </citation>
    <scope>NUCLEOTIDE SEQUENCE [LARGE SCALE GENOMIC DNA]</scope>
    <source>
        <strain evidence="10 11">Zug</strain>
    </source>
</reference>
<keyword evidence="1" id="KW-1003">Cell membrane</keyword>
<comment type="caution">
    <text evidence="10">The sequence shown here is derived from an EMBL/GenBank/DDBJ whole genome shotgun (WGS) entry which is preliminary data.</text>
</comment>
<reference evidence="11" key="2">
    <citation type="journal article" date="2018" name="Environ. Microbiol.">
        <title>Bloom of a denitrifying methanotroph, 'Candidatus Methylomirabilis limnetica', in a deep stratified lake.</title>
        <authorList>
            <person name="Graf J.S."/>
            <person name="Mayr M.J."/>
            <person name="Marchant H.K."/>
            <person name="Tienken D."/>
            <person name="Hach P.F."/>
            <person name="Brand A."/>
            <person name="Schubert C.J."/>
            <person name="Kuypers M.M."/>
            <person name="Milucka J."/>
        </authorList>
    </citation>
    <scope>NUCLEOTIDE SEQUENCE [LARGE SCALE GENOMIC DNA]</scope>
    <source>
        <strain evidence="11">Zug</strain>
    </source>
</reference>
<sequence length="341" mass="37622">MSDDSPRCALNNDPQQAPWLSIIIPFCNEEENIRPLHDQIIAAMVGIGRPYEVIAVDDGSTDRTLAALEAIVKDDPRWSVVVFRRNFGQTAALSAGFDHAKGDVIVTLDGDLQNDPADIPRLLESIQDYDVVSGWRANRKDPFLSRRLPSMLANWLISVTTGVKLHDYGCTLKAYRRAVVENLRLYGELHRFIPAIASWMGIAIAEIKTNHRPRQFGRSKYSIARTVRVLLDLIAVKFLLRFSTSPIHIFGGLGLTVGVTGGGLLLYLTSLKLLMGHSIGGRPLLLLAILLLILGVQLVGMGLLGEMVARVYHETQGKPIYMVKRTIYGQQAGGIDAESDQ</sequence>
<dbReference type="PANTHER" id="PTHR48090:SF3">
    <property type="entry name" value="UNDECAPRENYL-PHOSPHATE 4-DEOXY-4-FORMAMIDO-L-ARABINOSE TRANSFERASE"/>
    <property type="match status" value="1"/>
</dbReference>
<keyword evidence="11" id="KW-1185">Reference proteome</keyword>
<keyword evidence="4 8" id="KW-0812">Transmembrane</keyword>
<dbReference type="GO" id="GO:0005886">
    <property type="term" value="C:plasma membrane"/>
    <property type="evidence" value="ECO:0007669"/>
    <property type="project" value="TreeGrafter"/>
</dbReference>
<feature type="transmembrane region" description="Helical" evidence="8">
    <location>
        <begin position="283"/>
        <end position="304"/>
    </location>
</feature>
<dbReference type="Gene3D" id="3.90.550.10">
    <property type="entry name" value="Spore Coat Polysaccharide Biosynthesis Protein SpsA, Chain A"/>
    <property type="match status" value="1"/>
</dbReference>